<evidence type="ECO:0000259" key="13">
    <source>
        <dbReference type="SMART" id="SM00382"/>
    </source>
</evidence>
<dbReference type="InterPro" id="IPR001270">
    <property type="entry name" value="ClpA/B"/>
</dbReference>
<keyword evidence="14" id="KW-0347">Helicase</keyword>
<keyword evidence="4 11" id="KW-0235">DNA replication</keyword>
<evidence type="ECO:0000256" key="3">
    <source>
        <dbReference type="ARBA" id="ARBA00022695"/>
    </source>
</evidence>
<comment type="subunit">
    <text evidence="11">DNA polymerase III contains a core (composed of alpha, epsilon and theta chains) that associates with a tau subunit. This core dimerizes to form the POLIII' complex. PolIII' associates with the gamma complex (composed of gamma, delta, delta', psi and chi chains) and with the beta chain to form the complete DNA polymerase III complex.</text>
</comment>
<keyword evidence="9 11" id="KW-0239">DNA-directed DNA polymerase</keyword>
<feature type="compositionally biased region" description="Low complexity" evidence="12">
    <location>
        <begin position="454"/>
        <end position="477"/>
    </location>
</feature>
<keyword evidence="2 11" id="KW-0808">Transferase</keyword>
<keyword evidence="8 11" id="KW-0067">ATP-binding</keyword>
<evidence type="ECO:0000256" key="8">
    <source>
        <dbReference type="ARBA" id="ARBA00022840"/>
    </source>
</evidence>
<evidence type="ECO:0000256" key="10">
    <source>
        <dbReference type="ARBA" id="ARBA00049244"/>
    </source>
</evidence>
<keyword evidence="5" id="KW-0479">Metal-binding</keyword>
<feature type="compositionally biased region" description="Pro residues" evidence="12">
    <location>
        <begin position="396"/>
        <end position="412"/>
    </location>
</feature>
<dbReference type="NCBIfam" id="NF004046">
    <property type="entry name" value="PRK05563.1"/>
    <property type="match status" value="1"/>
</dbReference>
<dbReference type="SMART" id="SM00382">
    <property type="entry name" value="AAA"/>
    <property type="match status" value="1"/>
</dbReference>
<comment type="catalytic activity">
    <reaction evidence="10 11">
        <text>DNA(n) + a 2'-deoxyribonucleoside 5'-triphosphate = DNA(n+1) + diphosphate</text>
        <dbReference type="Rhea" id="RHEA:22508"/>
        <dbReference type="Rhea" id="RHEA-COMP:17339"/>
        <dbReference type="Rhea" id="RHEA-COMP:17340"/>
        <dbReference type="ChEBI" id="CHEBI:33019"/>
        <dbReference type="ChEBI" id="CHEBI:61560"/>
        <dbReference type="ChEBI" id="CHEBI:173112"/>
        <dbReference type="EC" id="2.7.7.7"/>
    </reaction>
</comment>
<dbReference type="Pfam" id="PF22608">
    <property type="entry name" value="DNAX_ATPase_lid"/>
    <property type="match status" value="1"/>
</dbReference>
<sequence>MSYQVFARKYRPRTFDDILGQDHVVRTLKNAIAQNRLAHAYLFVGPRGTGKTTTARILAKALNCPGGPKADFNPDDTICQEIAEGRSLDVLEIDGASNNGVEEVRQLRETVRYAPSSGQFKIYYIDEVHMLTNSAFNALLKTLEEPPEHVKFIFATTEPHKILATILSRCQRFDLRPIPAEIISKHLLYIASNEGVKLEETAAWAIAKGADGGMRDAQSMLDQLVAFCGETITEANVLDVFGFTSRETVAALATALLEKDSARALGIVQREADAGRELSQLLGELIGGLRAILVARIDPTASGEGIPEELWQALVQTASAHPPDRLLAVIDGFAETEGRMRWATNKRMHFELGLIKAVQTLGEVRINDLIKVLAGVADQMPAAPPAPVSPPDRQAPAPPDSAPEPAPAPEPEPPAEKKTAPVAVRSFDDLDASFDALEASAPEAPPEPEPAPVPEANTAPWEETPATPAESATPAADEFYKDPLIQKALEIFEAKLR</sequence>
<dbReference type="InterPro" id="IPR012763">
    <property type="entry name" value="DNA_pol_III_sug/sutau_N"/>
</dbReference>
<evidence type="ECO:0000256" key="5">
    <source>
        <dbReference type="ARBA" id="ARBA00022723"/>
    </source>
</evidence>
<dbReference type="Pfam" id="PF13177">
    <property type="entry name" value="DNA_pol3_delta2"/>
    <property type="match status" value="1"/>
</dbReference>
<dbReference type="Gene3D" id="1.10.8.60">
    <property type="match status" value="1"/>
</dbReference>
<dbReference type="InterPro" id="IPR003593">
    <property type="entry name" value="AAA+_ATPase"/>
</dbReference>
<dbReference type="InterPro" id="IPR050238">
    <property type="entry name" value="DNA_Rep/Repair_Clamp_Loader"/>
</dbReference>
<keyword evidence="7" id="KW-0862">Zinc</keyword>
<dbReference type="Gene3D" id="3.40.50.300">
    <property type="entry name" value="P-loop containing nucleotide triphosphate hydrolases"/>
    <property type="match status" value="1"/>
</dbReference>
<dbReference type="InterPro" id="IPR045085">
    <property type="entry name" value="HLD_clamp_pol_III_gamma_tau"/>
</dbReference>
<dbReference type="InterPro" id="IPR022754">
    <property type="entry name" value="DNA_pol_III_gamma-3"/>
</dbReference>
<name>A0ABP9UQN1_9BACT</name>
<dbReference type="InterPro" id="IPR008921">
    <property type="entry name" value="DNA_pol3_clamp-load_cplx_C"/>
</dbReference>
<dbReference type="PRINTS" id="PR00300">
    <property type="entry name" value="CLPPROTEASEA"/>
</dbReference>
<dbReference type="Pfam" id="PF12169">
    <property type="entry name" value="DNA_pol3_gamma3"/>
    <property type="match status" value="1"/>
</dbReference>
<evidence type="ECO:0000256" key="1">
    <source>
        <dbReference type="ARBA" id="ARBA00006360"/>
    </source>
</evidence>
<evidence type="ECO:0000256" key="6">
    <source>
        <dbReference type="ARBA" id="ARBA00022741"/>
    </source>
</evidence>
<dbReference type="CDD" id="cd00009">
    <property type="entry name" value="AAA"/>
    <property type="match status" value="1"/>
</dbReference>
<evidence type="ECO:0000256" key="9">
    <source>
        <dbReference type="ARBA" id="ARBA00022932"/>
    </source>
</evidence>
<keyword evidence="15" id="KW-1185">Reference proteome</keyword>
<dbReference type="EMBL" id="BAABRI010000011">
    <property type="protein sequence ID" value="GAA5482992.1"/>
    <property type="molecule type" value="Genomic_DNA"/>
</dbReference>
<dbReference type="PANTHER" id="PTHR11669:SF0">
    <property type="entry name" value="PROTEIN STICHEL-LIKE 2"/>
    <property type="match status" value="1"/>
</dbReference>
<evidence type="ECO:0000256" key="2">
    <source>
        <dbReference type="ARBA" id="ARBA00022679"/>
    </source>
</evidence>
<evidence type="ECO:0000313" key="15">
    <source>
        <dbReference type="Proteomes" id="UP001476282"/>
    </source>
</evidence>
<dbReference type="NCBIfam" id="TIGR02397">
    <property type="entry name" value="dnaX_nterm"/>
    <property type="match status" value="1"/>
</dbReference>
<dbReference type="SUPFAM" id="SSF48019">
    <property type="entry name" value="post-AAA+ oligomerization domain-like"/>
    <property type="match status" value="1"/>
</dbReference>
<evidence type="ECO:0000256" key="4">
    <source>
        <dbReference type="ARBA" id="ARBA00022705"/>
    </source>
</evidence>
<keyword evidence="14" id="KW-0378">Hydrolase</keyword>
<keyword evidence="3 11" id="KW-0548">Nucleotidyltransferase</keyword>
<protein>
    <recommendedName>
        <fullName evidence="11">DNA polymerase III subunit gamma/tau</fullName>
        <ecNumber evidence="11">2.7.7.7</ecNumber>
    </recommendedName>
</protein>
<evidence type="ECO:0000256" key="12">
    <source>
        <dbReference type="SAM" id="MobiDB-lite"/>
    </source>
</evidence>
<evidence type="ECO:0000256" key="7">
    <source>
        <dbReference type="ARBA" id="ARBA00022833"/>
    </source>
</evidence>
<evidence type="ECO:0000313" key="14">
    <source>
        <dbReference type="EMBL" id="GAA5482992.1"/>
    </source>
</evidence>
<feature type="region of interest" description="Disordered" evidence="12">
    <location>
        <begin position="382"/>
        <end position="480"/>
    </location>
</feature>
<dbReference type="InterPro" id="IPR027417">
    <property type="entry name" value="P-loop_NTPase"/>
</dbReference>
<dbReference type="Gene3D" id="1.20.272.10">
    <property type="match status" value="1"/>
</dbReference>
<feature type="compositionally biased region" description="Pro residues" evidence="12">
    <location>
        <begin position="443"/>
        <end position="453"/>
    </location>
</feature>
<dbReference type="SUPFAM" id="SSF52540">
    <property type="entry name" value="P-loop containing nucleoside triphosphate hydrolases"/>
    <property type="match status" value="1"/>
</dbReference>
<dbReference type="CDD" id="cd18137">
    <property type="entry name" value="HLD_clamp_pol_III_gamma_tau"/>
    <property type="match status" value="1"/>
</dbReference>
<organism evidence="14 15">
    <name type="scientific">Haloferula sargassicola</name>
    <dbReference type="NCBI Taxonomy" id="490096"/>
    <lineage>
        <taxon>Bacteria</taxon>
        <taxon>Pseudomonadati</taxon>
        <taxon>Verrucomicrobiota</taxon>
        <taxon>Verrucomicrobiia</taxon>
        <taxon>Verrucomicrobiales</taxon>
        <taxon>Verrucomicrobiaceae</taxon>
        <taxon>Haloferula</taxon>
    </lineage>
</organism>
<keyword evidence="6 11" id="KW-0547">Nucleotide-binding</keyword>
<reference evidence="14 15" key="1">
    <citation type="submission" date="2024-02" db="EMBL/GenBank/DDBJ databases">
        <title>Haloferula sargassicola NBRC 104335.</title>
        <authorList>
            <person name="Ichikawa N."/>
            <person name="Katano-Makiyama Y."/>
            <person name="Hidaka K."/>
        </authorList>
    </citation>
    <scope>NUCLEOTIDE SEQUENCE [LARGE SCALE GENOMIC DNA]</scope>
    <source>
        <strain evidence="14 15">NBRC 104335</strain>
    </source>
</reference>
<gene>
    <name evidence="14" type="primary">ruvB_2</name>
    <name evidence="11" type="synonym">dnaX</name>
    <name evidence="14" type="ORF">Hsar01_02218</name>
</gene>
<accession>A0ABP9UQN1</accession>
<comment type="caution">
    <text evidence="14">The sequence shown here is derived from an EMBL/GenBank/DDBJ whole genome shotgun (WGS) entry which is preliminary data.</text>
</comment>
<comment type="function">
    <text evidence="11">DNA polymerase III is a complex, multichain enzyme responsible for most of the replicative synthesis in bacteria. This DNA polymerase also exhibits 3' to 5' exonuclease activity.</text>
</comment>
<comment type="similarity">
    <text evidence="1 11">Belongs to the DnaX/STICHEL family.</text>
</comment>
<dbReference type="GO" id="GO:0004386">
    <property type="term" value="F:helicase activity"/>
    <property type="evidence" value="ECO:0007669"/>
    <property type="project" value="UniProtKB-KW"/>
</dbReference>
<evidence type="ECO:0000256" key="11">
    <source>
        <dbReference type="RuleBase" id="RU364063"/>
    </source>
</evidence>
<proteinExistence type="inferred from homology"/>
<dbReference type="EC" id="2.7.7.7" evidence="11"/>
<feature type="domain" description="AAA+ ATPase" evidence="13">
    <location>
        <begin position="37"/>
        <end position="179"/>
    </location>
</feature>
<dbReference type="PANTHER" id="PTHR11669">
    <property type="entry name" value="REPLICATION FACTOR C / DNA POLYMERASE III GAMMA-TAU SUBUNIT"/>
    <property type="match status" value="1"/>
</dbReference>
<dbReference type="RefSeq" id="WP_353567117.1">
    <property type="nucleotide sequence ID" value="NZ_BAABRI010000011.1"/>
</dbReference>
<dbReference type="Proteomes" id="UP001476282">
    <property type="component" value="Unassembled WGS sequence"/>
</dbReference>